<evidence type="ECO:0000313" key="3">
    <source>
        <dbReference type="EMBL" id="OJG35740.1"/>
    </source>
</evidence>
<sequence length="186" mass="21375">MIEQKAACPGCGRPNSAELCGDCLQWQKQVGFVLENRGLFYYDAGFRQWIEGYKFTGDYRLRGAFTAELNQALKNYRDYLICPMPLSKERFATRGFNQVSGCLELTKPAYHFLLERKELAPQSGKTRAERLKMEQPFTLKVSKEKIRNQRVLLVDDVYTTGRTLVHGAELLYQNGVETVKTLTFAR</sequence>
<dbReference type="STRING" id="319970.RV00_GL002494"/>
<dbReference type="Gene3D" id="3.40.50.2020">
    <property type="match status" value="1"/>
</dbReference>
<evidence type="ECO:0000256" key="1">
    <source>
        <dbReference type="ARBA" id="ARBA00008007"/>
    </source>
</evidence>
<dbReference type="PANTHER" id="PTHR47505:SF1">
    <property type="entry name" value="DNA UTILIZATION PROTEIN YHGH"/>
    <property type="match status" value="1"/>
</dbReference>
<accession>A0A1L8SUG8</accession>
<dbReference type="SUPFAM" id="SSF53271">
    <property type="entry name" value="PRTase-like"/>
    <property type="match status" value="1"/>
</dbReference>
<dbReference type="AlphaFoldDB" id="A0A1L8SUG8"/>
<proteinExistence type="inferred from homology"/>
<dbReference type="CDD" id="cd06223">
    <property type="entry name" value="PRTases_typeI"/>
    <property type="match status" value="1"/>
</dbReference>
<comment type="similarity">
    <text evidence="1">Belongs to the ComF/GntX family.</text>
</comment>
<keyword evidence="4" id="KW-1185">Reference proteome</keyword>
<reference evidence="3 4" key="1">
    <citation type="submission" date="2014-12" db="EMBL/GenBank/DDBJ databases">
        <title>Draft genome sequences of 29 type strains of Enterococci.</title>
        <authorList>
            <person name="Zhong Z."/>
            <person name="Sun Z."/>
            <person name="Liu W."/>
            <person name="Zhang W."/>
            <person name="Zhang H."/>
        </authorList>
    </citation>
    <scope>NUCLEOTIDE SEQUENCE [LARGE SCALE GENOMIC DNA]</scope>
    <source>
        <strain evidence="3 4">DSM 22802</strain>
    </source>
</reference>
<dbReference type="InterPro" id="IPR051910">
    <property type="entry name" value="ComF/GntX_DNA_util-trans"/>
</dbReference>
<dbReference type="Proteomes" id="UP000183700">
    <property type="component" value="Unassembled WGS sequence"/>
</dbReference>
<evidence type="ECO:0000313" key="4">
    <source>
        <dbReference type="Proteomes" id="UP000183700"/>
    </source>
</evidence>
<protein>
    <recommendedName>
        <fullName evidence="2">Phosphoribosyltransferase domain-containing protein</fullName>
    </recommendedName>
</protein>
<name>A0A1L8SUG8_9ENTE</name>
<dbReference type="InterPro" id="IPR029057">
    <property type="entry name" value="PRTase-like"/>
</dbReference>
<dbReference type="InterPro" id="IPR000836">
    <property type="entry name" value="PRTase_dom"/>
</dbReference>
<evidence type="ECO:0000259" key="2">
    <source>
        <dbReference type="Pfam" id="PF00156"/>
    </source>
</evidence>
<organism evidence="3 4">
    <name type="scientific">Enterococcus devriesei</name>
    <dbReference type="NCBI Taxonomy" id="319970"/>
    <lineage>
        <taxon>Bacteria</taxon>
        <taxon>Bacillati</taxon>
        <taxon>Bacillota</taxon>
        <taxon>Bacilli</taxon>
        <taxon>Lactobacillales</taxon>
        <taxon>Enterococcaceae</taxon>
        <taxon>Enterococcus</taxon>
    </lineage>
</organism>
<dbReference type="Pfam" id="PF00156">
    <property type="entry name" value="Pribosyltran"/>
    <property type="match status" value="1"/>
</dbReference>
<feature type="domain" description="Phosphoribosyltransferase" evidence="2">
    <location>
        <begin position="136"/>
        <end position="185"/>
    </location>
</feature>
<dbReference type="PANTHER" id="PTHR47505">
    <property type="entry name" value="DNA UTILIZATION PROTEIN YHGH"/>
    <property type="match status" value="1"/>
</dbReference>
<gene>
    <name evidence="3" type="ORF">RV00_GL002494</name>
</gene>
<comment type="caution">
    <text evidence="3">The sequence shown here is derived from an EMBL/GenBank/DDBJ whole genome shotgun (WGS) entry which is preliminary data.</text>
</comment>
<dbReference type="EMBL" id="JXKM01000005">
    <property type="protein sequence ID" value="OJG35740.1"/>
    <property type="molecule type" value="Genomic_DNA"/>
</dbReference>